<evidence type="ECO:0000313" key="2">
    <source>
        <dbReference type="EMBL" id="KAA8712978.1"/>
    </source>
</evidence>
<comment type="caution">
    <text evidence="2">The sequence shown here is derived from an EMBL/GenBank/DDBJ whole genome shotgun (WGS) entry which is preliminary data.</text>
</comment>
<feature type="compositionally biased region" description="Low complexity" evidence="1">
    <location>
        <begin position="65"/>
        <end position="104"/>
    </location>
</feature>
<sequence>MFSKLFNFFFGKNTSRSNQTAKNDRRLSSGLYGGNNRFRASSNSQGTSSRSHHIDPLSDDYIIHTTSTSSTSSTSPRSFSCDSSYSDSDSSSYSGGDSGSSSCD</sequence>
<feature type="region of interest" description="Disordered" evidence="1">
    <location>
        <begin position="14"/>
        <end position="104"/>
    </location>
</feature>
<dbReference type="RefSeq" id="WP_067370564.1">
    <property type="nucleotide sequence ID" value="NZ_BAAAFS010000007.1"/>
</dbReference>
<name>A0A5M9QX66_9GAMM</name>
<evidence type="ECO:0000256" key="1">
    <source>
        <dbReference type="SAM" id="MobiDB-lite"/>
    </source>
</evidence>
<protein>
    <submittedName>
        <fullName evidence="2">Uncharacterized protein</fullName>
    </submittedName>
</protein>
<gene>
    <name evidence="2" type="ORF">F4V73_17835</name>
</gene>
<dbReference type="AlphaFoldDB" id="A0A5M9QX66"/>
<dbReference type="EMBL" id="VXKB01000008">
    <property type="protein sequence ID" value="KAA8712978.1"/>
    <property type="molecule type" value="Genomic_DNA"/>
</dbReference>
<evidence type="ECO:0000313" key="3">
    <source>
        <dbReference type="Proteomes" id="UP000322181"/>
    </source>
</evidence>
<feature type="compositionally biased region" description="Polar residues" evidence="1">
    <location>
        <begin position="38"/>
        <end position="49"/>
    </location>
</feature>
<reference evidence="2 3" key="1">
    <citation type="submission" date="2019-09" db="EMBL/GenBank/DDBJ databases">
        <title>Draft genome sequence of various Type strains from the CCUG.</title>
        <authorList>
            <person name="Pineiro-Iglesias B."/>
            <person name="Tunovic T."/>
            <person name="Unosson C."/>
            <person name="Inganas E."/>
            <person name="Ohlen M."/>
            <person name="Cardew S."/>
            <person name="Jensie-Markopoulos S."/>
            <person name="Salva-Serra F."/>
            <person name="Jaen-Luchoro D."/>
            <person name="Karlsson R."/>
            <person name="Svensson-Stadler L."/>
            <person name="Chun J."/>
            <person name="Moore E."/>
        </authorList>
    </citation>
    <scope>NUCLEOTIDE SEQUENCE [LARGE SCALE GENOMIC DNA]</scope>
    <source>
        <strain evidence="2 3">CCUG 53682T</strain>
    </source>
</reference>
<organism evidence="2 3">
    <name type="scientific">Morganella psychrotolerans</name>
    <dbReference type="NCBI Taxonomy" id="368603"/>
    <lineage>
        <taxon>Bacteria</taxon>
        <taxon>Pseudomonadati</taxon>
        <taxon>Pseudomonadota</taxon>
        <taxon>Gammaproteobacteria</taxon>
        <taxon>Enterobacterales</taxon>
        <taxon>Morganellaceae</taxon>
        <taxon>Morganella</taxon>
    </lineage>
</organism>
<accession>A0A5M9QX66</accession>
<dbReference type="Proteomes" id="UP000322181">
    <property type="component" value="Unassembled WGS sequence"/>
</dbReference>
<proteinExistence type="predicted"/>